<comment type="caution">
    <text evidence="1">The sequence shown here is derived from an EMBL/GenBank/DDBJ whole genome shotgun (WGS) entry which is preliminary data.</text>
</comment>
<dbReference type="Proteomes" id="UP000807025">
    <property type="component" value="Unassembled WGS sequence"/>
</dbReference>
<proteinExistence type="predicted"/>
<reference evidence="1" key="1">
    <citation type="submission" date="2020-11" db="EMBL/GenBank/DDBJ databases">
        <authorList>
            <consortium name="DOE Joint Genome Institute"/>
            <person name="Ahrendt S."/>
            <person name="Riley R."/>
            <person name="Andreopoulos W."/>
            <person name="Labutti K."/>
            <person name="Pangilinan J."/>
            <person name="Ruiz-Duenas F.J."/>
            <person name="Barrasa J.M."/>
            <person name="Sanchez-Garcia M."/>
            <person name="Camarero S."/>
            <person name="Miyauchi S."/>
            <person name="Serrano A."/>
            <person name="Linde D."/>
            <person name="Babiker R."/>
            <person name="Drula E."/>
            <person name="Ayuso-Fernandez I."/>
            <person name="Pacheco R."/>
            <person name="Padilla G."/>
            <person name="Ferreira P."/>
            <person name="Barriuso J."/>
            <person name="Kellner H."/>
            <person name="Castanera R."/>
            <person name="Alfaro M."/>
            <person name="Ramirez L."/>
            <person name="Pisabarro A.G."/>
            <person name="Kuo A."/>
            <person name="Tritt A."/>
            <person name="Lipzen A."/>
            <person name="He G."/>
            <person name="Yan M."/>
            <person name="Ng V."/>
            <person name="Cullen D."/>
            <person name="Martin F."/>
            <person name="Rosso M.-N."/>
            <person name="Henrissat B."/>
            <person name="Hibbett D."/>
            <person name="Martinez A.T."/>
            <person name="Grigoriev I.V."/>
        </authorList>
    </citation>
    <scope>NUCLEOTIDE SEQUENCE</scope>
    <source>
        <strain evidence="1">ATCC 90797</strain>
    </source>
</reference>
<keyword evidence="2" id="KW-1185">Reference proteome</keyword>
<evidence type="ECO:0000313" key="2">
    <source>
        <dbReference type="Proteomes" id="UP000807025"/>
    </source>
</evidence>
<protein>
    <submittedName>
        <fullName evidence="1">Uncharacterized protein</fullName>
    </submittedName>
</protein>
<name>A0A9P6DHZ2_PLEER</name>
<evidence type="ECO:0000313" key="1">
    <source>
        <dbReference type="EMBL" id="KAF9497110.1"/>
    </source>
</evidence>
<sequence>MVRLQAARSSERIRVIYSTETIATTVCVIFGEMRSREAGNTLLIQRRVLIEGRITLNPLSPLTLASMREGAFFLLFLAVTTEATRSRNVTIDDQFGGEITHVAPTHSPSSGWKLAGTGGHAKPNASLAYKATWHDLTHYAGHAAAIANFGFTDTSLCVYCSSRTNCLVHIWIPSPTTSFFLKKTLLASTCTVPRGSPIISSAYQSMPTQPERINPITLAL</sequence>
<organism evidence="1 2">
    <name type="scientific">Pleurotus eryngii</name>
    <name type="common">Boletus of the steppes</name>
    <dbReference type="NCBI Taxonomy" id="5323"/>
    <lineage>
        <taxon>Eukaryota</taxon>
        <taxon>Fungi</taxon>
        <taxon>Dikarya</taxon>
        <taxon>Basidiomycota</taxon>
        <taxon>Agaricomycotina</taxon>
        <taxon>Agaricomycetes</taxon>
        <taxon>Agaricomycetidae</taxon>
        <taxon>Agaricales</taxon>
        <taxon>Pleurotineae</taxon>
        <taxon>Pleurotaceae</taxon>
        <taxon>Pleurotus</taxon>
    </lineage>
</organism>
<dbReference type="OrthoDB" id="2758521at2759"/>
<accession>A0A9P6DHZ2</accession>
<dbReference type="AlphaFoldDB" id="A0A9P6DHZ2"/>
<dbReference type="EMBL" id="MU154546">
    <property type="protein sequence ID" value="KAF9497110.1"/>
    <property type="molecule type" value="Genomic_DNA"/>
</dbReference>
<gene>
    <name evidence="1" type="ORF">BDN71DRAFT_636841</name>
</gene>